<feature type="transmembrane region" description="Helical" evidence="2">
    <location>
        <begin position="160"/>
        <end position="179"/>
    </location>
</feature>
<evidence type="ECO:0000256" key="1">
    <source>
        <dbReference type="SAM" id="MobiDB-lite"/>
    </source>
</evidence>
<evidence type="ECO:0000256" key="2">
    <source>
        <dbReference type="SAM" id="Phobius"/>
    </source>
</evidence>
<feature type="compositionally biased region" description="Basic and acidic residues" evidence="1">
    <location>
        <begin position="293"/>
        <end position="304"/>
    </location>
</feature>
<accession>A0ABL0EGR8</accession>
<feature type="transmembrane region" description="Helical" evidence="2">
    <location>
        <begin position="54"/>
        <end position="76"/>
    </location>
</feature>
<evidence type="ECO:0000313" key="3">
    <source>
        <dbReference type="EnsemblMetazoa" id="RPRC014457.P3"/>
    </source>
</evidence>
<organism evidence="3 4">
    <name type="scientific">Rhodnius prolixus</name>
    <name type="common">Triatomid bug</name>
    <dbReference type="NCBI Taxonomy" id="13249"/>
    <lineage>
        <taxon>Eukaryota</taxon>
        <taxon>Metazoa</taxon>
        <taxon>Ecdysozoa</taxon>
        <taxon>Arthropoda</taxon>
        <taxon>Hexapoda</taxon>
        <taxon>Insecta</taxon>
        <taxon>Pterygota</taxon>
        <taxon>Neoptera</taxon>
        <taxon>Paraneoptera</taxon>
        <taxon>Hemiptera</taxon>
        <taxon>Heteroptera</taxon>
        <taxon>Panheteroptera</taxon>
        <taxon>Cimicomorpha</taxon>
        <taxon>Reduviidae</taxon>
        <taxon>Triatominae</taxon>
        <taxon>Rhodnius</taxon>
    </lineage>
</organism>
<evidence type="ECO:0000313" key="4">
    <source>
        <dbReference type="Proteomes" id="UP000015103"/>
    </source>
</evidence>
<dbReference type="SUPFAM" id="SSF103473">
    <property type="entry name" value="MFS general substrate transporter"/>
    <property type="match status" value="1"/>
</dbReference>
<dbReference type="InterPro" id="IPR036259">
    <property type="entry name" value="MFS_trans_sf"/>
</dbReference>
<keyword evidence="2" id="KW-1133">Transmembrane helix</keyword>
<feature type="region of interest" description="Disordered" evidence="1">
    <location>
        <begin position="283"/>
        <end position="326"/>
    </location>
</feature>
<dbReference type="Proteomes" id="UP000015103">
    <property type="component" value="Unassembled WGS sequence"/>
</dbReference>
<keyword evidence="2" id="KW-0472">Membrane</keyword>
<dbReference type="EMBL" id="ACPB03000217">
    <property type="status" value="NOT_ANNOTATED_CDS"/>
    <property type="molecule type" value="Genomic_DNA"/>
</dbReference>
<dbReference type="Gene3D" id="1.20.1250.20">
    <property type="entry name" value="MFS general substrate transporter like domains"/>
    <property type="match status" value="1"/>
</dbReference>
<feature type="transmembrane region" description="Helical" evidence="2">
    <location>
        <begin position="88"/>
        <end position="107"/>
    </location>
</feature>
<dbReference type="EnsemblMetazoa" id="RPRC014457.R3">
    <property type="protein sequence ID" value="RPRC014457.P3"/>
    <property type="gene ID" value="RPRC014457"/>
</dbReference>
<reference evidence="3" key="1">
    <citation type="submission" date="2025-05" db="UniProtKB">
        <authorList>
            <consortium name="EnsemblMetazoa"/>
        </authorList>
    </citation>
    <scope>IDENTIFICATION</scope>
</reference>
<name>A0ABL0EGR8_RHOPR</name>
<feature type="compositionally biased region" description="Basic and acidic residues" evidence="1">
    <location>
        <begin position="316"/>
        <end position="326"/>
    </location>
</feature>
<keyword evidence="2" id="KW-0812">Transmembrane</keyword>
<sequence>MAPKIGRDIFLFTSFYAKLISKQTYCNQISLSQVTQSVYFSVLKTDEFTAHQRYFYFTLFKCFQMIGSMLCTLFWLKLMDSLQWQMIYYIWAILSTCTFPLAFMRLIQLKTEIGNRRVSRKLEVGVDTAGYISHMLAGIFCYTERHDGYIVRRIAYLDGLWVMSVTTAIIYALDGWLLFDTMAEKSENSRLVPKNKLQLLHFKNTRLWKETTAMYRTFSRLPIPTPASLNKALIIAPSLATILHDRKIAKALLEGTYLSEVVAGTSTAKGNVDQTSIAGCSDKAVDIGESDTDVSKDEESHDEVQSEEASSVSVHESTKETRSMSR</sequence>
<protein>
    <submittedName>
        <fullName evidence="3">Uncharacterized protein</fullName>
    </submittedName>
</protein>
<proteinExistence type="predicted"/>
<keyword evidence="4" id="KW-1185">Reference proteome</keyword>